<evidence type="ECO:0000256" key="7">
    <source>
        <dbReference type="ARBA" id="ARBA00022825"/>
    </source>
</evidence>
<dbReference type="GO" id="GO:0004252">
    <property type="term" value="F:serine-type endopeptidase activity"/>
    <property type="evidence" value="ECO:0007669"/>
    <property type="project" value="UniProtKB-UniRule"/>
</dbReference>
<dbReference type="InterPro" id="IPR059100">
    <property type="entry name" value="TSP3_bac"/>
</dbReference>
<evidence type="ECO:0000256" key="2">
    <source>
        <dbReference type="ARBA" id="ARBA00011073"/>
    </source>
</evidence>
<sequence>MNSWQRVRSGSSILCGVLAALVLILINGVAAGEMTDHHHEWLFNTPKIHQPEAIDDLLSSGDSTACVIAHFQVSAVADGPSLATIPQREKVRRAIRSVRKTVIDGFESDSIKVQRKFDYLPAMAVTVDADGLRRLVADGGITRIEPDRLLKAHTTQGIALMQAAALRNVYGGEGVAIAICDTGIDYTHSRLGGGAFPNDKVIGGYDFGDEDDDPMDSNGHGTHCAGIAAGDTPASGDYGGGVAPGARLYALKISSGASGSANMSDMIAAWQWCITHQNDDPDNPIRVISTSFGGGGYPDTCDSIVPAMAQAAANAVSAGITLLASSGNDGYCDQIAWPACISDVVSVGALYDASLGGLGFCVDASSCADHLESYASCSTGTVAWAYSTAADQVAAYSNVSDCLDLFAPSHNATTTDIGGGFVDDFGGTSAACPYAAGLVALIQSATMESTASFLTPTEVKARLVDYGDDITYSPADITKPRPNLYATDIDGDGMPAGWEADYFSSIDRDGSGDFDDDGLTDLEEYQAGTLPDNADSDDDGYCDGDEMAAGTDPLSATSYPVAVAALQPPVLVLAAVLLLLIAIIANREKNGVRANGSVSVQKRDGHGIMVF</sequence>
<evidence type="ECO:0000256" key="8">
    <source>
        <dbReference type="ARBA" id="ARBA00022837"/>
    </source>
</evidence>
<dbReference type="PROSITE" id="PS00138">
    <property type="entry name" value="SUBTILASE_SER"/>
    <property type="match status" value="1"/>
</dbReference>
<dbReference type="EMBL" id="AP021876">
    <property type="protein sequence ID" value="BBO85282.1"/>
    <property type="molecule type" value="Genomic_DNA"/>
</dbReference>
<keyword evidence="5" id="KW-0732">Signal</keyword>
<evidence type="ECO:0000256" key="3">
    <source>
        <dbReference type="ARBA" id="ARBA00022525"/>
    </source>
</evidence>
<dbReference type="InterPro" id="IPR000209">
    <property type="entry name" value="Peptidase_S8/S53_dom"/>
</dbReference>
<feature type="active site" description="Charge relay system" evidence="9">
    <location>
        <position position="181"/>
    </location>
</feature>
<keyword evidence="3" id="KW-0964">Secreted</keyword>
<evidence type="ECO:0000313" key="13">
    <source>
        <dbReference type="Proteomes" id="UP000425960"/>
    </source>
</evidence>
<dbReference type="PANTHER" id="PTHR43806">
    <property type="entry name" value="PEPTIDASE S8"/>
    <property type="match status" value="1"/>
</dbReference>
<dbReference type="InterPro" id="IPR022398">
    <property type="entry name" value="Peptidase_S8_His-AS"/>
</dbReference>
<dbReference type="SUPFAM" id="SSF52743">
    <property type="entry name" value="Subtilisin-like"/>
    <property type="match status" value="1"/>
</dbReference>
<dbReference type="InterPro" id="IPR050131">
    <property type="entry name" value="Peptidase_S8_subtilisin-like"/>
</dbReference>
<feature type="domain" description="Peptidase S8/S53" evidence="11">
    <location>
        <begin position="172"/>
        <end position="465"/>
    </location>
</feature>
<keyword evidence="8" id="KW-0106">Calcium</keyword>
<dbReference type="Proteomes" id="UP000425960">
    <property type="component" value="Chromosome"/>
</dbReference>
<reference evidence="12 13" key="1">
    <citation type="submission" date="2019-11" db="EMBL/GenBank/DDBJ databases">
        <title>Comparative genomics of hydrocarbon-degrading Desulfosarcina strains.</title>
        <authorList>
            <person name="Watanabe M."/>
            <person name="Kojima H."/>
            <person name="Fukui M."/>
        </authorList>
    </citation>
    <scope>NUCLEOTIDE SEQUENCE [LARGE SCALE GENOMIC DNA]</scope>
    <source>
        <strain evidence="12 13">28bB2T</strain>
    </source>
</reference>
<dbReference type="PROSITE" id="PS51892">
    <property type="entry name" value="SUBTILASE"/>
    <property type="match status" value="1"/>
</dbReference>
<proteinExistence type="inferred from homology"/>
<dbReference type="GO" id="GO:0006508">
    <property type="term" value="P:proteolysis"/>
    <property type="evidence" value="ECO:0007669"/>
    <property type="project" value="UniProtKB-KW"/>
</dbReference>
<protein>
    <recommendedName>
        <fullName evidence="11">Peptidase S8/S53 domain-containing protein</fullName>
    </recommendedName>
</protein>
<accession>A0A5K7ZYD9</accession>
<feature type="active site" description="Charge relay system" evidence="9">
    <location>
        <position position="220"/>
    </location>
</feature>
<keyword evidence="7 9" id="KW-0720">Serine protease</keyword>
<dbReference type="InterPro" id="IPR036852">
    <property type="entry name" value="Peptidase_S8/S53_dom_sf"/>
</dbReference>
<comment type="similarity">
    <text evidence="2 9">Belongs to the peptidase S8 family.</text>
</comment>
<evidence type="ECO:0000256" key="6">
    <source>
        <dbReference type="ARBA" id="ARBA00022801"/>
    </source>
</evidence>
<evidence type="ECO:0000256" key="5">
    <source>
        <dbReference type="ARBA" id="ARBA00022729"/>
    </source>
</evidence>
<feature type="active site" description="Charge relay system" evidence="9">
    <location>
        <position position="429"/>
    </location>
</feature>
<evidence type="ECO:0000256" key="1">
    <source>
        <dbReference type="ARBA" id="ARBA00004613"/>
    </source>
</evidence>
<dbReference type="PRINTS" id="PR00723">
    <property type="entry name" value="SUBTILISIN"/>
</dbReference>
<evidence type="ECO:0000313" key="12">
    <source>
        <dbReference type="EMBL" id="BBO85282.1"/>
    </source>
</evidence>
<dbReference type="PROSITE" id="PS00137">
    <property type="entry name" value="SUBTILASE_HIS"/>
    <property type="match status" value="1"/>
</dbReference>
<feature type="transmembrane region" description="Helical" evidence="10">
    <location>
        <begin position="566"/>
        <end position="585"/>
    </location>
</feature>
<gene>
    <name evidence="12" type="ORF">DSCO28_58480</name>
</gene>
<evidence type="ECO:0000259" key="11">
    <source>
        <dbReference type="Pfam" id="PF00082"/>
    </source>
</evidence>
<dbReference type="RefSeq" id="WP_155324936.1">
    <property type="nucleotide sequence ID" value="NZ_AP021876.1"/>
</dbReference>
<evidence type="ECO:0000256" key="4">
    <source>
        <dbReference type="ARBA" id="ARBA00022670"/>
    </source>
</evidence>
<keyword evidence="10" id="KW-1133">Transmembrane helix</keyword>
<keyword evidence="6 9" id="KW-0378">Hydrolase</keyword>
<dbReference type="KEGG" id="dov:DSCO28_58480"/>
<evidence type="ECO:0000256" key="10">
    <source>
        <dbReference type="SAM" id="Phobius"/>
    </source>
</evidence>
<evidence type="ECO:0000256" key="9">
    <source>
        <dbReference type="PROSITE-ProRule" id="PRU01240"/>
    </source>
</evidence>
<comment type="subcellular location">
    <subcellularLocation>
        <location evidence="1">Secreted</location>
    </subcellularLocation>
</comment>
<dbReference type="InterPro" id="IPR023828">
    <property type="entry name" value="Peptidase_S8_Ser-AS"/>
</dbReference>
<dbReference type="Gene3D" id="3.40.50.200">
    <property type="entry name" value="Peptidase S8/S53 domain"/>
    <property type="match status" value="1"/>
</dbReference>
<dbReference type="InterPro" id="IPR015500">
    <property type="entry name" value="Peptidase_S8_subtilisin-rel"/>
</dbReference>
<keyword evidence="10" id="KW-0472">Membrane</keyword>
<organism evidence="12 13">
    <name type="scientific">Desulfosarcina ovata subsp. sediminis</name>
    <dbReference type="NCBI Taxonomy" id="885957"/>
    <lineage>
        <taxon>Bacteria</taxon>
        <taxon>Pseudomonadati</taxon>
        <taxon>Thermodesulfobacteriota</taxon>
        <taxon>Desulfobacteria</taxon>
        <taxon>Desulfobacterales</taxon>
        <taxon>Desulfosarcinaceae</taxon>
        <taxon>Desulfosarcina</taxon>
    </lineage>
</organism>
<dbReference type="PANTHER" id="PTHR43806:SF11">
    <property type="entry name" value="CEREVISIN-RELATED"/>
    <property type="match status" value="1"/>
</dbReference>
<keyword evidence="10" id="KW-0812">Transmembrane</keyword>
<dbReference type="Pfam" id="PF00082">
    <property type="entry name" value="Peptidase_S8"/>
    <property type="match status" value="1"/>
</dbReference>
<dbReference type="Pfam" id="PF18884">
    <property type="entry name" value="TSP3_bac"/>
    <property type="match status" value="1"/>
</dbReference>
<name>A0A5K7ZYD9_9BACT</name>
<dbReference type="AlphaFoldDB" id="A0A5K7ZYD9"/>
<keyword evidence="4 9" id="KW-0645">Protease</keyword>